<dbReference type="InParanoid" id="A0A4Q1BGU5"/>
<gene>
    <name evidence="3" type="ORF">M231_05888</name>
</gene>
<feature type="region of interest" description="Disordered" evidence="1">
    <location>
        <begin position="1265"/>
        <end position="1300"/>
    </location>
</feature>
<dbReference type="Pfam" id="PF12770">
    <property type="entry name" value="CHAT"/>
    <property type="match status" value="1"/>
</dbReference>
<feature type="compositionally biased region" description="Low complexity" evidence="1">
    <location>
        <begin position="1625"/>
        <end position="1642"/>
    </location>
</feature>
<feature type="compositionally biased region" description="Polar residues" evidence="1">
    <location>
        <begin position="1546"/>
        <end position="1611"/>
    </location>
</feature>
<feature type="region of interest" description="Disordered" evidence="1">
    <location>
        <begin position="1146"/>
        <end position="1200"/>
    </location>
</feature>
<protein>
    <recommendedName>
        <fullName evidence="2">CHAT domain-containing protein</fullName>
    </recommendedName>
</protein>
<dbReference type="InterPro" id="IPR024983">
    <property type="entry name" value="CHAT_dom"/>
</dbReference>
<evidence type="ECO:0000313" key="4">
    <source>
        <dbReference type="Proteomes" id="UP000289152"/>
    </source>
</evidence>
<feature type="region of interest" description="Disordered" evidence="1">
    <location>
        <begin position="684"/>
        <end position="728"/>
    </location>
</feature>
<reference evidence="3 4" key="1">
    <citation type="submission" date="2016-06" db="EMBL/GenBank/DDBJ databases">
        <title>Evolution of pathogenesis and genome organization in the Tremellales.</title>
        <authorList>
            <person name="Cuomo C."/>
            <person name="Litvintseva A."/>
            <person name="Heitman J."/>
            <person name="Chen Y."/>
            <person name="Sun S."/>
            <person name="Springer D."/>
            <person name="Dromer F."/>
            <person name="Young S."/>
            <person name="Zeng Q."/>
            <person name="Chapman S."/>
            <person name="Gujja S."/>
            <person name="Saif S."/>
            <person name="Birren B."/>
        </authorList>
    </citation>
    <scope>NUCLEOTIDE SEQUENCE [LARGE SCALE GENOMIC DNA]</scope>
    <source>
        <strain evidence="3 4">ATCC 28783</strain>
    </source>
</reference>
<dbReference type="OrthoDB" id="9991317at2759"/>
<feature type="region of interest" description="Disordered" evidence="1">
    <location>
        <begin position="1232"/>
        <end position="1252"/>
    </location>
</feature>
<comment type="caution">
    <text evidence="3">The sequence shown here is derived from an EMBL/GenBank/DDBJ whole genome shotgun (WGS) entry which is preliminary data.</text>
</comment>
<accession>A0A4Q1BGU5</accession>
<feature type="compositionally biased region" description="Basic and acidic residues" evidence="1">
    <location>
        <begin position="1279"/>
        <end position="1300"/>
    </location>
</feature>
<keyword evidence="4" id="KW-1185">Reference proteome</keyword>
<feature type="region of interest" description="Disordered" evidence="1">
    <location>
        <begin position="1749"/>
        <end position="1786"/>
    </location>
</feature>
<feature type="domain" description="CHAT" evidence="2">
    <location>
        <begin position="1291"/>
        <end position="1466"/>
    </location>
</feature>
<feature type="compositionally biased region" description="Polar residues" evidence="1">
    <location>
        <begin position="718"/>
        <end position="728"/>
    </location>
</feature>
<evidence type="ECO:0000256" key="1">
    <source>
        <dbReference type="SAM" id="MobiDB-lite"/>
    </source>
</evidence>
<feature type="compositionally biased region" description="Polar residues" evidence="1">
    <location>
        <begin position="1765"/>
        <end position="1775"/>
    </location>
</feature>
<feature type="region of interest" description="Disordered" evidence="1">
    <location>
        <begin position="1"/>
        <end position="24"/>
    </location>
</feature>
<sequence>MSDRSPPLLAGQMEGMSSRHTSPLPDRRWLIPIEDVEDATRRITALDQLWQGYKPPTLPKLPSKSPSSLRTTLQNARQHRLCGRTHHAAVSFYHAVALTNSNDLNVRLELVDTLFELQLHSQALDEARHALFTNGQLSQGKPIDLRTKLTRMALGMLVIYLDAMVHARFRDIYPRIQLLLEERAKDTLDNERVTAKDTEDWYYITLSQVIFAKMYLQTIRLAETQYEQNDPPPIPNRHLLNNLLMSKKNLEERPWTLHSSLLALSIAQGLIFFHHQIGREYTFESLDIPPYLPSLALLRSFNGSSALDDVNAPIPNFDSLSRTLAEHRLPIPSGHANFIGTLLQARKDLENDRRISTLPTLIAHLQDMTSLGLPGSTDMAQAAIQNLVRIEGHPGVAHMDRLVEAPRNLCRTVQRLSGALLLHVQLELSTMVDLSDRGLFHGEQVKVAEDLFQTIQTAECNKYKSSVAYHIARAYLRMGDTPKISRSSTNLSKAFGWIKLSFRLSPLDTSEKAQAAKLFIKIISVVDPPAEEMQIVLDDFLPYVRDRVEESMFIVDVFNIMMKLCDYLRPHAVSKRPLALEQMEQILHAMESCLQHSSHLSSEVKELMEFEYERNHLWASLCVTLTSENLESHLAALQELKDLIFLSSQNEEGKKSFWSEITLFQDYFDLGQLYSQHREEILLLHPPSPTSPTDRTTSQHKHPGLSTRSSSKDGYPRRSSQSSQHLPQTTILALKAQKAYRAALNIANELGITSFRLKANTKLLENSYDLWVNSDCPSSEAEDLLDTYRIIEELAQMSRNENYPINDHPTNSQLAKSESSQSLQRIIPHLLLSLERPEEAWMWIQTSKARFISEQLRLDQRIPERIQRELQSDVEAVKLLDEEMELLRKIKEAPGYSAPYMLHQQLEILREEKMRGNLVLREWMDVREGRCGRLDKFLTRVSSGGDFSLRNILNPDRISFVHSPSDTKWFETQERMKSKMGKQGTVESEEKERTVVALIDYSFIGTNLYIFISRDSQLTYEPIPIPPPHLPAPFTTPPLRPSMHHTTLKRQFEISSFDNLLETISDSSSFDVEEDFCPLRNLDFLVEPFERFTKPDDLLVFCPAEEMRGIPLHALRLREGLVIERNPCVYTSDFMGFARCLERAKTQSSSSTSSGGSSSRVSSFHTPSFPSSLTEGKVLSDQEPSSTLETPRMMTTNLSPHPIPLLVHEEVVMENSGGRIPERPKLRVVTSSFSPMNTYPNQIPQDDPTRSSYQNVKTIHHRLEQNQVDKYTDKSLQPVREKNSHPEKGKVIGEQHEEKSESKYERYVPSKWVDLDLQEDDMRNHGITDLAQGINAGLLFGEEVTKESMMNVLKDSRVVLFLGEFDQDDEEECLRLFDSPLTISDLFSITLPHSLLLLCGCSTSNQTSKSHFNPFNLINSALISGANSVIASLWSVEHDSSINFSSKFLNNLTTRPSHLTTSAALKSRSECSTPCPISPNRISVSKDGSTCTCSPEDVMRYNTSSPISPWVNGDDKRNESAVEMRSRYVSCSPTSPEKSGYDIGSRSVTPTKSRSRYVSCSPTSPTKSRYVSCSPTSPNKSRYVSCSPTSSNSSKDPTKSRYISLSPSPESHSAEDDDSSPATKSRYVSLSPTSPSSTGSRSAKQRSNHSGSTDTHSEDMAYLSFSPTPIDSRRTSKSPSTFLSCLPTPVPSPKTSPSPTPDTSSNTAASPTGRSPSTSLTFYSAHVSSNNSIRSSNHIHQSDTSELLFPSMNQRSDGPAGSLGRTYNSTSSVDQSEVRDISDPGGVRKESMVNIARAFQRSILELRGEKKTPFHWAGYMLFGSPTMRHRNLRS</sequence>
<feature type="compositionally biased region" description="Polar residues" evidence="1">
    <location>
        <begin position="1164"/>
        <end position="1174"/>
    </location>
</feature>
<feature type="compositionally biased region" description="Polar residues" evidence="1">
    <location>
        <begin position="1182"/>
        <end position="1199"/>
    </location>
</feature>
<organism evidence="3 4">
    <name type="scientific">Tremella mesenterica</name>
    <name type="common">Jelly fungus</name>
    <dbReference type="NCBI Taxonomy" id="5217"/>
    <lineage>
        <taxon>Eukaryota</taxon>
        <taxon>Fungi</taxon>
        <taxon>Dikarya</taxon>
        <taxon>Basidiomycota</taxon>
        <taxon>Agaricomycotina</taxon>
        <taxon>Tremellomycetes</taxon>
        <taxon>Tremellales</taxon>
        <taxon>Tremellaceae</taxon>
        <taxon>Tremella</taxon>
    </lineage>
</organism>
<feature type="compositionally biased region" description="Basic and acidic residues" evidence="1">
    <location>
        <begin position="1776"/>
        <end position="1786"/>
    </location>
</feature>
<feature type="region of interest" description="Disordered" evidence="1">
    <location>
        <begin position="1525"/>
        <end position="1720"/>
    </location>
</feature>
<proteinExistence type="predicted"/>
<feature type="compositionally biased region" description="Pro residues" evidence="1">
    <location>
        <begin position="1688"/>
        <end position="1700"/>
    </location>
</feature>
<dbReference type="Proteomes" id="UP000289152">
    <property type="component" value="Unassembled WGS sequence"/>
</dbReference>
<feature type="compositionally biased region" description="Low complexity" evidence="1">
    <location>
        <begin position="1701"/>
        <end position="1712"/>
    </location>
</feature>
<feature type="compositionally biased region" description="Low complexity" evidence="1">
    <location>
        <begin position="1148"/>
        <end position="1163"/>
    </location>
</feature>
<evidence type="ECO:0000313" key="3">
    <source>
        <dbReference type="EMBL" id="RXK36804.1"/>
    </source>
</evidence>
<dbReference type="EMBL" id="SDIL01000086">
    <property type="protein sequence ID" value="RXK36804.1"/>
    <property type="molecule type" value="Genomic_DNA"/>
</dbReference>
<name>A0A4Q1BGU5_TREME</name>
<dbReference type="VEuPathDB" id="FungiDB:TREMEDRAFT_61417"/>
<evidence type="ECO:0000259" key="2">
    <source>
        <dbReference type="Pfam" id="PF12770"/>
    </source>
</evidence>